<keyword evidence="4" id="KW-1185">Reference proteome</keyword>
<name>A0A7W6DNZ1_9RHOB</name>
<feature type="region of interest" description="Disordered" evidence="1">
    <location>
        <begin position="235"/>
        <end position="263"/>
    </location>
</feature>
<evidence type="ECO:0000256" key="1">
    <source>
        <dbReference type="SAM" id="MobiDB-lite"/>
    </source>
</evidence>
<feature type="compositionally biased region" description="Basic and acidic residues" evidence="1">
    <location>
        <begin position="236"/>
        <end position="247"/>
    </location>
</feature>
<dbReference type="EMBL" id="JACIEJ010000001">
    <property type="protein sequence ID" value="MBB3984222.1"/>
    <property type="molecule type" value="Genomic_DNA"/>
</dbReference>
<dbReference type="InterPro" id="IPR009839">
    <property type="entry name" value="SseB_N"/>
</dbReference>
<organism evidence="3 4">
    <name type="scientific">Sagittula marina</name>
    <dbReference type="NCBI Taxonomy" id="943940"/>
    <lineage>
        <taxon>Bacteria</taxon>
        <taxon>Pseudomonadati</taxon>
        <taxon>Pseudomonadota</taxon>
        <taxon>Alphaproteobacteria</taxon>
        <taxon>Rhodobacterales</taxon>
        <taxon>Roseobacteraceae</taxon>
        <taxon>Sagittula</taxon>
    </lineage>
</organism>
<evidence type="ECO:0000313" key="3">
    <source>
        <dbReference type="EMBL" id="MBB3984222.1"/>
    </source>
</evidence>
<accession>A0A7W6DNZ1</accession>
<proteinExistence type="predicted"/>
<sequence>MTETTQLDQALAAMEAAPDDDAIRLRFYDRLASSELYLMLEKEPEGDNISPEVFDIADARFLLAFDREHRLSDFATRAVPYVALSGRALAGMLAGQGIGIALNAGTASETLLPPEAMHWLADTLGQAPQTDEARIERLHAPKGLPEVLLTTLDAKLATAAGLADTAWLSGATYEGGAKGHILGIIGAPEGAEPALAGAVQEALVFSGLEAGAIDVTFLSQHDPLAAELARTGLRFDLPKPPERKVETVRPAPGSDPDKPPILR</sequence>
<feature type="domain" description="SseB protein N-terminal" evidence="2">
    <location>
        <begin position="7"/>
        <end position="119"/>
    </location>
</feature>
<dbReference type="AlphaFoldDB" id="A0A7W6DNZ1"/>
<dbReference type="RefSeq" id="WP_183962828.1">
    <property type="nucleotide sequence ID" value="NZ_BAABBZ010000012.1"/>
</dbReference>
<dbReference type="Proteomes" id="UP000541426">
    <property type="component" value="Unassembled WGS sequence"/>
</dbReference>
<gene>
    <name evidence="3" type="ORF">GGQ68_000533</name>
</gene>
<comment type="caution">
    <text evidence="3">The sequence shown here is derived from an EMBL/GenBank/DDBJ whole genome shotgun (WGS) entry which is preliminary data.</text>
</comment>
<reference evidence="3 4" key="1">
    <citation type="submission" date="2020-08" db="EMBL/GenBank/DDBJ databases">
        <title>Genomic Encyclopedia of Type Strains, Phase IV (KMG-IV): sequencing the most valuable type-strain genomes for metagenomic binning, comparative biology and taxonomic classification.</title>
        <authorList>
            <person name="Goeker M."/>
        </authorList>
    </citation>
    <scope>NUCLEOTIDE SEQUENCE [LARGE SCALE GENOMIC DNA]</scope>
    <source>
        <strain evidence="3 4">DSM 102235</strain>
    </source>
</reference>
<evidence type="ECO:0000313" key="4">
    <source>
        <dbReference type="Proteomes" id="UP000541426"/>
    </source>
</evidence>
<dbReference type="Pfam" id="PF07179">
    <property type="entry name" value="SseB"/>
    <property type="match status" value="1"/>
</dbReference>
<protein>
    <recommendedName>
        <fullName evidence="2">SseB protein N-terminal domain-containing protein</fullName>
    </recommendedName>
</protein>
<evidence type="ECO:0000259" key="2">
    <source>
        <dbReference type="Pfam" id="PF07179"/>
    </source>
</evidence>